<proteinExistence type="predicted"/>
<protein>
    <recommendedName>
        <fullName evidence="2">Amidohydrolase-related domain-containing protein</fullName>
    </recommendedName>
</protein>
<gene>
    <name evidence="3" type="ORF">E6H00_06575</name>
</gene>
<dbReference type="EMBL" id="VBAK01000112">
    <property type="protein sequence ID" value="TMI90441.1"/>
    <property type="molecule type" value="Genomic_DNA"/>
</dbReference>
<keyword evidence="1" id="KW-0456">Lyase</keyword>
<comment type="caution">
    <text evidence="3">The sequence shown here is derived from an EMBL/GenBank/DDBJ whole genome shotgun (WGS) entry which is preliminary data.</text>
</comment>
<dbReference type="PANTHER" id="PTHR21240:SF28">
    <property type="entry name" value="ISO-OROTATE DECARBOXYLASE (EUROFUNG)"/>
    <property type="match status" value="1"/>
</dbReference>
<name>A0A537K3T5_9BACT</name>
<dbReference type="GO" id="GO:0016787">
    <property type="term" value="F:hydrolase activity"/>
    <property type="evidence" value="ECO:0007669"/>
    <property type="project" value="InterPro"/>
</dbReference>
<evidence type="ECO:0000313" key="3">
    <source>
        <dbReference type="EMBL" id="TMI90441.1"/>
    </source>
</evidence>
<dbReference type="SUPFAM" id="SSF51556">
    <property type="entry name" value="Metallo-dependent hydrolases"/>
    <property type="match status" value="1"/>
</dbReference>
<dbReference type="Gene3D" id="3.20.20.140">
    <property type="entry name" value="Metal-dependent hydrolases"/>
    <property type="match status" value="1"/>
</dbReference>
<evidence type="ECO:0000256" key="1">
    <source>
        <dbReference type="ARBA" id="ARBA00023239"/>
    </source>
</evidence>
<dbReference type="Proteomes" id="UP000318509">
    <property type="component" value="Unassembled WGS sequence"/>
</dbReference>
<dbReference type="AlphaFoldDB" id="A0A537K3T5"/>
<organism evidence="3 4">
    <name type="scientific">Candidatus Segetimicrobium genomatis</name>
    <dbReference type="NCBI Taxonomy" id="2569760"/>
    <lineage>
        <taxon>Bacteria</taxon>
        <taxon>Bacillati</taxon>
        <taxon>Candidatus Sysuimicrobiota</taxon>
        <taxon>Candidatus Sysuimicrobiia</taxon>
        <taxon>Candidatus Sysuimicrobiales</taxon>
        <taxon>Candidatus Segetimicrobiaceae</taxon>
        <taxon>Candidatus Segetimicrobium</taxon>
    </lineage>
</organism>
<evidence type="ECO:0000259" key="2">
    <source>
        <dbReference type="Pfam" id="PF04909"/>
    </source>
</evidence>
<dbReference type="GO" id="GO:0019748">
    <property type="term" value="P:secondary metabolic process"/>
    <property type="evidence" value="ECO:0007669"/>
    <property type="project" value="TreeGrafter"/>
</dbReference>
<accession>A0A537K3T5</accession>
<dbReference type="PANTHER" id="PTHR21240">
    <property type="entry name" value="2-AMINO-3-CARBOXYLMUCONATE-6-SEMIALDEHYDE DECARBOXYLASE"/>
    <property type="match status" value="1"/>
</dbReference>
<evidence type="ECO:0000313" key="4">
    <source>
        <dbReference type="Proteomes" id="UP000318509"/>
    </source>
</evidence>
<dbReference type="InterPro" id="IPR032465">
    <property type="entry name" value="ACMSD"/>
</dbReference>
<sequence>MIVDFQHHFVPVELAARKGFAPGERRNLIEEGVPKFTLHDKLYDVAGQLRDMDEAGIDMAVLSCNLGWDAPLDDCRLINEQIAEIQDQHPDRFAGLAHAPVLEESGLREIDRAVKELGLRGATIAAQVNGLPLDAPALVPFYRKACALDLAVFVHPAQLPGGYALLREYDLARIIGREIDLQVAVTRVIAGRVLEEMPDLKLVFAHFGGGIAAVKERLAAKSGRFGTLRRPFEESFDRLYFDAAGFEGGPVALRCALEGIRPDRLVFATDYPQDFTGATTQTGKGIGAIRDYIGLIRSLGLPRGSAEAILGDTAGRLLHLSGRENA</sequence>
<reference evidence="3 4" key="1">
    <citation type="journal article" date="2019" name="Nat. Microbiol.">
        <title>Mediterranean grassland soil C-N compound turnover is dependent on rainfall and depth, and is mediated by genomically divergent microorganisms.</title>
        <authorList>
            <person name="Diamond S."/>
            <person name="Andeer P.F."/>
            <person name="Li Z."/>
            <person name="Crits-Christoph A."/>
            <person name="Burstein D."/>
            <person name="Anantharaman K."/>
            <person name="Lane K.R."/>
            <person name="Thomas B.C."/>
            <person name="Pan C."/>
            <person name="Northen T.R."/>
            <person name="Banfield J.F."/>
        </authorList>
    </citation>
    <scope>NUCLEOTIDE SEQUENCE [LARGE SCALE GENOMIC DNA]</scope>
    <source>
        <strain evidence="3">NP_3</strain>
    </source>
</reference>
<feature type="domain" description="Amidohydrolase-related" evidence="2">
    <location>
        <begin position="3"/>
        <end position="320"/>
    </location>
</feature>
<dbReference type="InterPro" id="IPR006680">
    <property type="entry name" value="Amidohydro-rel"/>
</dbReference>
<dbReference type="InterPro" id="IPR032466">
    <property type="entry name" value="Metal_Hydrolase"/>
</dbReference>
<dbReference type="Pfam" id="PF04909">
    <property type="entry name" value="Amidohydro_2"/>
    <property type="match status" value="1"/>
</dbReference>
<dbReference type="GO" id="GO:0016831">
    <property type="term" value="F:carboxy-lyase activity"/>
    <property type="evidence" value="ECO:0007669"/>
    <property type="project" value="InterPro"/>
</dbReference>
<dbReference type="GO" id="GO:0005737">
    <property type="term" value="C:cytoplasm"/>
    <property type="evidence" value="ECO:0007669"/>
    <property type="project" value="TreeGrafter"/>
</dbReference>